<comment type="caution">
    <text evidence="2">The sequence shown here is derived from an EMBL/GenBank/DDBJ whole genome shotgun (WGS) entry which is preliminary data.</text>
</comment>
<organism evidence="2 3">
    <name type="scientific">Acinetobacter schindleri NIPH 900</name>
    <dbReference type="NCBI Taxonomy" id="1217675"/>
    <lineage>
        <taxon>Bacteria</taxon>
        <taxon>Pseudomonadati</taxon>
        <taxon>Pseudomonadota</taxon>
        <taxon>Gammaproteobacteria</taxon>
        <taxon>Moraxellales</taxon>
        <taxon>Moraxellaceae</taxon>
        <taxon>Acinetobacter</taxon>
    </lineage>
</organism>
<dbReference type="Proteomes" id="UP000018438">
    <property type="component" value="Unassembled WGS sequence"/>
</dbReference>
<sequence>MKSVIVMSLATAVLMSTSQLAMANTSAEKVVRTDRISFYKPMKMEAQQVERVQRTDRVVFNKATLDQPSLQPKRVMRTDRIMFSKI</sequence>
<keyword evidence="1" id="KW-0732">Signal</keyword>
<dbReference type="AlphaFoldDB" id="N8WP73"/>
<feature type="chain" id="PRO_5004135094" evidence="1">
    <location>
        <begin position="24"/>
        <end position="86"/>
    </location>
</feature>
<evidence type="ECO:0000313" key="2">
    <source>
        <dbReference type="EMBL" id="ENV13892.1"/>
    </source>
</evidence>
<evidence type="ECO:0000256" key="1">
    <source>
        <dbReference type="SAM" id="SignalP"/>
    </source>
</evidence>
<protein>
    <submittedName>
        <fullName evidence="2">Uncharacterized protein</fullName>
    </submittedName>
</protein>
<dbReference type="PATRIC" id="fig|1217675.3.peg.963"/>
<evidence type="ECO:0000313" key="3">
    <source>
        <dbReference type="Proteomes" id="UP000018438"/>
    </source>
</evidence>
<gene>
    <name evidence="2" type="ORF">F965_00991</name>
</gene>
<reference evidence="2 3" key="1">
    <citation type="submission" date="2013-02" db="EMBL/GenBank/DDBJ databases">
        <title>The Genome Sequence of Acinetobacter schindleri NIPH 900.</title>
        <authorList>
            <consortium name="The Broad Institute Genome Sequencing Platform"/>
            <consortium name="The Broad Institute Genome Sequencing Center for Infectious Disease"/>
            <person name="Cerqueira G."/>
            <person name="Feldgarden M."/>
            <person name="Courvalin P."/>
            <person name="Perichon B."/>
            <person name="Grillot-Courvalin C."/>
            <person name="Clermont D."/>
            <person name="Rocha E."/>
            <person name="Yoon E.-J."/>
            <person name="Nemec A."/>
            <person name="Walker B."/>
            <person name="Young S.K."/>
            <person name="Zeng Q."/>
            <person name="Gargeya S."/>
            <person name="Fitzgerald M."/>
            <person name="Haas B."/>
            <person name="Abouelleil A."/>
            <person name="Alvarado L."/>
            <person name="Arachchi H.M."/>
            <person name="Berlin A.M."/>
            <person name="Chapman S.B."/>
            <person name="Dewar J."/>
            <person name="Goldberg J."/>
            <person name="Griggs A."/>
            <person name="Gujja S."/>
            <person name="Hansen M."/>
            <person name="Howarth C."/>
            <person name="Imamovic A."/>
            <person name="Larimer J."/>
            <person name="McCowan C."/>
            <person name="Murphy C."/>
            <person name="Neiman D."/>
            <person name="Pearson M."/>
            <person name="Priest M."/>
            <person name="Roberts A."/>
            <person name="Saif S."/>
            <person name="Shea T."/>
            <person name="Sisk P."/>
            <person name="Sykes S."/>
            <person name="Wortman J."/>
            <person name="Nusbaum C."/>
            <person name="Birren B."/>
        </authorList>
    </citation>
    <scope>NUCLEOTIDE SEQUENCE [LARGE SCALE GENOMIC DNA]</scope>
    <source>
        <strain evidence="2 3">NIPH 900</strain>
    </source>
</reference>
<dbReference type="RefSeq" id="WP_004813538.1">
    <property type="nucleotide sequence ID" value="NZ_KB849451.1"/>
</dbReference>
<dbReference type="HOGENOM" id="CLU_190416_0_0_6"/>
<dbReference type="EMBL" id="APPI01000012">
    <property type="protein sequence ID" value="ENV13892.1"/>
    <property type="molecule type" value="Genomic_DNA"/>
</dbReference>
<proteinExistence type="predicted"/>
<accession>N8WP73</accession>
<keyword evidence="3" id="KW-1185">Reference proteome</keyword>
<feature type="signal peptide" evidence="1">
    <location>
        <begin position="1"/>
        <end position="23"/>
    </location>
</feature>
<name>N8WP73_9GAMM</name>